<protein>
    <submittedName>
        <fullName evidence="2">Uncharacterized protein</fullName>
    </submittedName>
</protein>
<organism evidence="2 3">
    <name type="scientific">Trichinella zimbabwensis</name>
    <dbReference type="NCBI Taxonomy" id="268475"/>
    <lineage>
        <taxon>Eukaryota</taxon>
        <taxon>Metazoa</taxon>
        <taxon>Ecdysozoa</taxon>
        <taxon>Nematoda</taxon>
        <taxon>Enoplea</taxon>
        <taxon>Dorylaimia</taxon>
        <taxon>Trichinellida</taxon>
        <taxon>Trichinellidae</taxon>
        <taxon>Trichinella</taxon>
    </lineage>
</organism>
<dbReference type="Proteomes" id="UP000055024">
    <property type="component" value="Unassembled WGS sequence"/>
</dbReference>
<gene>
    <name evidence="2" type="ORF">T11_2672</name>
</gene>
<feature type="region of interest" description="Disordered" evidence="1">
    <location>
        <begin position="27"/>
        <end position="66"/>
    </location>
</feature>
<reference evidence="2 3" key="1">
    <citation type="submission" date="2015-01" db="EMBL/GenBank/DDBJ databases">
        <title>Evolution of Trichinella species and genotypes.</title>
        <authorList>
            <person name="Korhonen P.K."/>
            <person name="Edoardo P."/>
            <person name="Giuseppe L.R."/>
            <person name="Gasser R.B."/>
        </authorList>
    </citation>
    <scope>NUCLEOTIDE SEQUENCE [LARGE SCALE GENOMIC DNA]</scope>
    <source>
        <strain evidence="2">ISS1029</strain>
    </source>
</reference>
<evidence type="ECO:0000313" key="2">
    <source>
        <dbReference type="EMBL" id="KRZ16452.1"/>
    </source>
</evidence>
<dbReference type="EMBL" id="JYDP01000011">
    <property type="protein sequence ID" value="KRZ16452.1"/>
    <property type="molecule type" value="Genomic_DNA"/>
</dbReference>
<proteinExistence type="predicted"/>
<feature type="region of interest" description="Disordered" evidence="1">
    <location>
        <begin position="102"/>
        <end position="127"/>
    </location>
</feature>
<dbReference type="OrthoDB" id="5915322at2759"/>
<sequence length="127" mass="14039">MTQPCHLVWATSKRFAVFEPPMEDQSVRSTVGRNLKSGRQARGFDVQKPEVQHLKKTKDVSNEHATYPPWNKVHEIYPTRGVRRGEANCPCPKLWGLTPDVTSMTTGQSINNSNNASDQSSTGASAA</sequence>
<dbReference type="AlphaFoldDB" id="A0A0V1I240"/>
<evidence type="ECO:0000256" key="1">
    <source>
        <dbReference type="SAM" id="MobiDB-lite"/>
    </source>
</evidence>
<evidence type="ECO:0000313" key="3">
    <source>
        <dbReference type="Proteomes" id="UP000055024"/>
    </source>
</evidence>
<accession>A0A0V1I240</accession>
<keyword evidence="3" id="KW-1185">Reference proteome</keyword>
<comment type="caution">
    <text evidence="2">The sequence shown here is derived from an EMBL/GenBank/DDBJ whole genome shotgun (WGS) entry which is preliminary data.</text>
</comment>
<name>A0A0V1I240_9BILA</name>
<feature type="compositionally biased region" description="Basic and acidic residues" evidence="1">
    <location>
        <begin position="45"/>
        <end position="62"/>
    </location>
</feature>